<dbReference type="GO" id="GO:0005737">
    <property type="term" value="C:cytoplasm"/>
    <property type="evidence" value="ECO:0007669"/>
    <property type="project" value="TreeGrafter"/>
</dbReference>
<evidence type="ECO:0000256" key="8">
    <source>
        <dbReference type="ARBA" id="ARBA00039520"/>
    </source>
</evidence>
<name>A0A914ZN32_PARUN</name>
<evidence type="ECO:0000256" key="3">
    <source>
        <dbReference type="ARBA" id="ARBA00022857"/>
    </source>
</evidence>
<dbReference type="PANTHER" id="PTHR15104:SF0">
    <property type="entry name" value="DIHYDROPTERIDINE REDUCTASE"/>
    <property type="match status" value="1"/>
</dbReference>
<evidence type="ECO:0000256" key="2">
    <source>
        <dbReference type="ARBA" id="ARBA00011738"/>
    </source>
</evidence>
<evidence type="ECO:0000313" key="14">
    <source>
        <dbReference type="Proteomes" id="UP000887569"/>
    </source>
</evidence>
<comment type="similarity">
    <text evidence="1">Belongs to the short-chain dehydrogenases/reductases (SDR) family.</text>
</comment>
<dbReference type="GO" id="GO:0006729">
    <property type="term" value="P:tetrahydrobiopterin biosynthetic process"/>
    <property type="evidence" value="ECO:0007669"/>
    <property type="project" value="UniProtKB-KW"/>
</dbReference>
<dbReference type="GO" id="GO:0070404">
    <property type="term" value="F:NADH binding"/>
    <property type="evidence" value="ECO:0007669"/>
    <property type="project" value="TreeGrafter"/>
</dbReference>
<evidence type="ECO:0000256" key="9">
    <source>
        <dbReference type="ARBA" id="ARBA00041348"/>
    </source>
</evidence>
<comment type="subunit">
    <text evidence="2">Homodimer.</text>
</comment>
<sequence>MYSWPFPLWLRIFSFIYIARGDMSSGRIVVYGGRGALGSAIVDYFKKNNFWTLNIDLHRNDKADANVIVSGNSTWIEQESAILKSVDELVHGSSLDAIFCVAGGWAGGNAANGEMIKNADLMWKQSVWSSAISARIAATHLKEGGLLQLTGAASVLEGTPNMIGYGMAKAAVQHLTKSLSKKGSGMPERSCSLAILPTTLDTPMNRKWMPKADFSSWTPLTYISELLHEWTVNASSRPASGSLVKLITRDGHSSTSIC</sequence>
<evidence type="ECO:0000256" key="5">
    <source>
        <dbReference type="ARBA" id="ARBA00023007"/>
    </source>
</evidence>
<dbReference type="InterPro" id="IPR036291">
    <property type="entry name" value="NAD(P)-bd_dom_sf"/>
</dbReference>
<evidence type="ECO:0000256" key="12">
    <source>
        <dbReference type="ARBA" id="ARBA00047536"/>
    </source>
</evidence>
<feature type="signal peptide" evidence="13">
    <location>
        <begin position="1"/>
        <end position="21"/>
    </location>
</feature>
<evidence type="ECO:0000256" key="7">
    <source>
        <dbReference type="ARBA" id="ARBA00039153"/>
    </source>
</evidence>
<keyword evidence="4" id="KW-0560">Oxidoreductase</keyword>
<dbReference type="CDD" id="cd05334">
    <property type="entry name" value="DHPR_SDR_c_like"/>
    <property type="match status" value="1"/>
</dbReference>
<evidence type="ECO:0000256" key="1">
    <source>
        <dbReference type="ARBA" id="ARBA00006484"/>
    </source>
</evidence>
<comment type="catalytic activity">
    <reaction evidence="12">
        <text>5,6,7,8-tetrahydropteridine + NAD(+) = 6,7-dihydropteridine + NADH + H(+)</text>
        <dbReference type="Rhea" id="RHEA:17869"/>
        <dbReference type="ChEBI" id="CHEBI:15378"/>
        <dbReference type="ChEBI" id="CHEBI:28889"/>
        <dbReference type="ChEBI" id="CHEBI:30156"/>
        <dbReference type="ChEBI" id="CHEBI:57540"/>
        <dbReference type="ChEBI" id="CHEBI:57945"/>
        <dbReference type="EC" id="1.5.1.34"/>
    </reaction>
    <physiologicalReaction direction="right-to-left" evidence="12">
        <dbReference type="Rhea" id="RHEA:17871"/>
    </physiologicalReaction>
</comment>
<evidence type="ECO:0000256" key="6">
    <source>
        <dbReference type="ARBA" id="ARBA00037099"/>
    </source>
</evidence>
<dbReference type="WBParaSite" id="PgB06_g034_t01">
    <property type="protein sequence ID" value="PgB06_g034_t01"/>
    <property type="gene ID" value="PgB06_g034"/>
</dbReference>
<dbReference type="PROSITE" id="PS00061">
    <property type="entry name" value="ADH_SHORT"/>
    <property type="match status" value="1"/>
</dbReference>
<evidence type="ECO:0000256" key="4">
    <source>
        <dbReference type="ARBA" id="ARBA00023002"/>
    </source>
</evidence>
<dbReference type="SUPFAM" id="SSF51735">
    <property type="entry name" value="NAD(P)-binding Rossmann-fold domains"/>
    <property type="match status" value="1"/>
</dbReference>
<dbReference type="InterPro" id="IPR020904">
    <property type="entry name" value="Sc_DH/Rdtase_CS"/>
</dbReference>
<dbReference type="PANTHER" id="PTHR15104">
    <property type="entry name" value="DIHYDROPTERIDINE REDUCTASE"/>
    <property type="match status" value="1"/>
</dbReference>
<keyword evidence="3" id="KW-0521">NADP</keyword>
<organism evidence="14 15">
    <name type="scientific">Parascaris univalens</name>
    <name type="common">Nematode worm</name>
    <dbReference type="NCBI Taxonomy" id="6257"/>
    <lineage>
        <taxon>Eukaryota</taxon>
        <taxon>Metazoa</taxon>
        <taxon>Ecdysozoa</taxon>
        <taxon>Nematoda</taxon>
        <taxon>Chromadorea</taxon>
        <taxon>Rhabditida</taxon>
        <taxon>Spirurina</taxon>
        <taxon>Ascaridomorpha</taxon>
        <taxon>Ascaridoidea</taxon>
        <taxon>Ascarididae</taxon>
        <taxon>Parascaris</taxon>
    </lineage>
</organism>
<reference evidence="15" key="1">
    <citation type="submission" date="2022-11" db="UniProtKB">
        <authorList>
            <consortium name="WormBaseParasite"/>
        </authorList>
    </citation>
    <scope>IDENTIFICATION</scope>
</reference>
<dbReference type="Gene3D" id="3.40.50.720">
    <property type="entry name" value="NAD(P)-binding Rossmann-like Domain"/>
    <property type="match status" value="1"/>
</dbReference>
<evidence type="ECO:0000256" key="11">
    <source>
        <dbReference type="ARBA" id="ARBA00047429"/>
    </source>
</evidence>
<evidence type="ECO:0000313" key="15">
    <source>
        <dbReference type="WBParaSite" id="PgB06_g034_t01"/>
    </source>
</evidence>
<dbReference type="GO" id="GO:0004155">
    <property type="term" value="F:6,7-dihydropteridine reductase activity"/>
    <property type="evidence" value="ECO:0007669"/>
    <property type="project" value="UniProtKB-EC"/>
</dbReference>
<evidence type="ECO:0000256" key="13">
    <source>
        <dbReference type="SAM" id="SignalP"/>
    </source>
</evidence>
<accession>A0A914ZN32</accession>
<feature type="chain" id="PRO_5036966028" description="Dihydropteridine reductase" evidence="13">
    <location>
        <begin position="22"/>
        <end position="258"/>
    </location>
</feature>
<proteinExistence type="inferred from homology"/>
<protein>
    <recommendedName>
        <fullName evidence="8">Dihydropteridine reductase</fullName>
        <ecNumber evidence="7">1.5.1.34</ecNumber>
    </recommendedName>
    <alternativeName>
        <fullName evidence="10">HDHPR</fullName>
    </alternativeName>
    <alternativeName>
        <fullName evidence="9">Quinoid dihydropteridine reductase</fullName>
    </alternativeName>
</protein>
<dbReference type="FunFam" id="3.40.50.720:FF:000157">
    <property type="entry name" value="Quinoid dihydropteridine reductase"/>
    <property type="match status" value="1"/>
</dbReference>
<keyword evidence="13" id="KW-0732">Signal</keyword>
<comment type="function">
    <text evidence="6">Catalyzes the conversion of quinonoid dihydrobiopterin into tetrahydrobiopterin.</text>
</comment>
<comment type="catalytic activity">
    <reaction evidence="11">
        <text>5,6,7,8-tetrahydropteridine + NADP(+) = 6,7-dihydropteridine + NADPH + H(+)</text>
        <dbReference type="Rhea" id="RHEA:17865"/>
        <dbReference type="ChEBI" id="CHEBI:15378"/>
        <dbReference type="ChEBI" id="CHEBI:28889"/>
        <dbReference type="ChEBI" id="CHEBI:30156"/>
        <dbReference type="ChEBI" id="CHEBI:57783"/>
        <dbReference type="ChEBI" id="CHEBI:58349"/>
        <dbReference type="EC" id="1.5.1.34"/>
    </reaction>
    <physiologicalReaction direction="right-to-left" evidence="11">
        <dbReference type="Rhea" id="RHEA:17867"/>
    </physiologicalReaction>
</comment>
<dbReference type="GO" id="GO:0006559">
    <property type="term" value="P:L-phenylalanine catabolic process"/>
    <property type="evidence" value="ECO:0007669"/>
    <property type="project" value="TreeGrafter"/>
</dbReference>
<dbReference type="Proteomes" id="UP000887569">
    <property type="component" value="Unplaced"/>
</dbReference>
<keyword evidence="5" id="KW-0783">Tetrahydrobiopterin biosynthesis</keyword>
<dbReference type="AlphaFoldDB" id="A0A914ZN32"/>
<dbReference type="EC" id="1.5.1.34" evidence="7"/>
<evidence type="ECO:0000256" key="10">
    <source>
        <dbReference type="ARBA" id="ARBA00042518"/>
    </source>
</evidence>
<dbReference type="GO" id="GO:0070402">
    <property type="term" value="F:NADPH binding"/>
    <property type="evidence" value="ECO:0007669"/>
    <property type="project" value="TreeGrafter"/>
</dbReference>
<keyword evidence="14" id="KW-1185">Reference proteome</keyword>